<dbReference type="Pfam" id="PF01012">
    <property type="entry name" value="ETF"/>
    <property type="match status" value="1"/>
</dbReference>
<dbReference type="SMART" id="SM00893">
    <property type="entry name" value="ETF"/>
    <property type="match status" value="1"/>
</dbReference>
<dbReference type="InterPro" id="IPR014730">
    <property type="entry name" value="ETF_a/b_N"/>
</dbReference>
<dbReference type="EMBL" id="FAXC01000168">
    <property type="protein sequence ID" value="CUV09052.1"/>
    <property type="molecule type" value="Genomic_DNA"/>
</dbReference>
<name>A0A160VFF3_9ZZZZ</name>
<dbReference type="AlphaFoldDB" id="A0A160VFF3"/>
<dbReference type="PANTHER" id="PTHR21294:SF8">
    <property type="entry name" value="ELECTRON TRANSFER FLAVOPROTEIN SUBUNIT BETA"/>
    <property type="match status" value="1"/>
</dbReference>
<dbReference type="InterPro" id="IPR033948">
    <property type="entry name" value="ETF_beta_N"/>
</dbReference>
<evidence type="ECO:0000256" key="1">
    <source>
        <dbReference type="ARBA" id="ARBA00007557"/>
    </source>
</evidence>
<dbReference type="PANTHER" id="PTHR21294">
    <property type="entry name" value="ELECTRON TRANSFER FLAVOPROTEIN BETA-SUBUNIT"/>
    <property type="match status" value="1"/>
</dbReference>
<accession>A0A160VFF3</accession>
<protein>
    <submittedName>
        <fullName evidence="5">Electron transfer flavoprotein, beta subunit</fullName>
    </submittedName>
</protein>
<feature type="domain" description="Electron transfer flavoprotein alpha/beta-subunit N-terminal" evidence="4">
    <location>
        <begin position="23"/>
        <end position="214"/>
    </location>
</feature>
<dbReference type="PIRSF" id="PIRSF000090">
    <property type="entry name" value="Beta-ETF"/>
    <property type="match status" value="1"/>
</dbReference>
<keyword evidence="2" id="KW-0813">Transport</keyword>
<dbReference type="CDD" id="cd01714">
    <property type="entry name" value="ETF_beta"/>
    <property type="match status" value="1"/>
</dbReference>
<dbReference type="Gene3D" id="3.40.50.620">
    <property type="entry name" value="HUPs"/>
    <property type="match status" value="1"/>
</dbReference>
<evidence type="ECO:0000256" key="3">
    <source>
        <dbReference type="ARBA" id="ARBA00022982"/>
    </source>
</evidence>
<organism evidence="5">
    <name type="scientific">hydrothermal vent metagenome</name>
    <dbReference type="NCBI Taxonomy" id="652676"/>
    <lineage>
        <taxon>unclassified sequences</taxon>
        <taxon>metagenomes</taxon>
        <taxon>ecological metagenomes</taxon>
    </lineage>
</organism>
<sequence>MKIAVLIKQVPGAESPLQISSDQKWVDESAVAYVMNESDNYALEEALQIKEAHGEGEVVAVSLGPDRVQKTVREALAKGADRAIHIKMDTVEEIDPLVTAGHFKNPLEEENFDLIFTGLQSDDLGMGQTGVILGEMLGMTTASLVMATEVSAGNIKVKRELEAGWFQWVSLSLPASITIQSGLNTPRYPSLKGIMGAKKKEIKVIEGEGADTGQSMVKMYLPQSEKQTIMIEGSADQVVEKLMDSFRNNINVL</sequence>
<gene>
    <name evidence="5" type="ORF">MGWOODY_Mmi694</name>
</gene>
<evidence type="ECO:0000313" key="5">
    <source>
        <dbReference type="EMBL" id="CUV09052.1"/>
    </source>
</evidence>
<evidence type="ECO:0000259" key="4">
    <source>
        <dbReference type="SMART" id="SM00893"/>
    </source>
</evidence>
<comment type="similarity">
    <text evidence="1">Belongs to the ETF beta-subunit/FixA family.</text>
</comment>
<reference evidence="5" key="1">
    <citation type="submission" date="2015-10" db="EMBL/GenBank/DDBJ databases">
        <authorList>
            <person name="Gilbert D.G."/>
        </authorList>
    </citation>
    <scope>NUCLEOTIDE SEQUENCE</scope>
</reference>
<keyword evidence="3" id="KW-0249">Electron transport</keyword>
<evidence type="ECO:0000256" key="2">
    <source>
        <dbReference type="ARBA" id="ARBA00022448"/>
    </source>
</evidence>
<dbReference type="InterPro" id="IPR012255">
    <property type="entry name" value="ETF_b"/>
</dbReference>
<dbReference type="SUPFAM" id="SSF52402">
    <property type="entry name" value="Adenine nucleotide alpha hydrolases-like"/>
    <property type="match status" value="1"/>
</dbReference>
<dbReference type="GO" id="GO:0009055">
    <property type="term" value="F:electron transfer activity"/>
    <property type="evidence" value="ECO:0007669"/>
    <property type="project" value="InterPro"/>
</dbReference>
<dbReference type="InterPro" id="IPR014729">
    <property type="entry name" value="Rossmann-like_a/b/a_fold"/>
</dbReference>
<proteinExistence type="inferred from homology"/>